<dbReference type="EMBL" id="CH473954">
    <property type="protein sequence ID" value="EDL77038.1"/>
    <property type="molecule type" value="Genomic_DNA"/>
</dbReference>
<organism evidence="1 2">
    <name type="scientific">Rattus norvegicus</name>
    <name type="common">Rat</name>
    <dbReference type="NCBI Taxonomy" id="10116"/>
    <lineage>
        <taxon>Eukaryota</taxon>
        <taxon>Metazoa</taxon>
        <taxon>Chordata</taxon>
        <taxon>Craniata</taxon>
        <taxon>Vertebrata</taxon>
        <taxon>Euteleostomi</taxon>
        <taxon>Mammalia</taxon>
        <taxon>Eutheria</taxon>
        <taxon>Euarchontoglires</taxon>
        <taxon>Glires</taxon>
        <taxon>Rodentia</taxon>
        <taxon>Myomorpha</taxon>
        <taxon>Muroidea</taxon>
        <taxon>Muridae</taxon>
        <taxon>Murinae</taxon>
        <taxon>Rattus</taxon>
    </lineage>
</organism>
<accession>A6I3I9</accession>
<dbReference type="AlphaFoldDB" id="A6I3I9"/>
<gene>
    <name evidence="1" type="ORF">rCG_25914</name>
</gene>
<sequence>MTEYLIMCLNVPGSLLNSVFYISQSSSL</sequence>
<name>A6I3I9_RAT</name>
<evidence type="ECO:0000313" key="2">
    <source>
        <dbReference type="Proteomes" id="UP000234681"/>
    </source>
</evidence>
<protein>
    <submittedName>
        <fullName evidence="1">RCG25914</fullName>
    </submittedName>
</protein>
<dbReference type="Proteomes" id="UP000234681">
    <property type="component" value="Chromosome 8"/>
</dbReference>
<proteinExistence type="predicted"/>
<reference evidence="1 2" key="1">
    <citation type="submission" date="2005-09" db="EMBL/GenBank/DDBJ databases">
        <authorList>
            <person name="Mural R.J."/>
            <person name="Li P.W."/>
            <person name="Adams M.D."/>
            <person name="Amanatides P.G."/>
            <person name="Baden-Tillson H."/>
            <person name="Barnstead M."/>
            <person name="Chin S.H."/>
            <person name="Dew I."/>
            <person name="Evans C.A."/>
            <person name="Ferriera S."/>
            <person name="Flanigan M."/>
            <person name="Fosler C."/>
            <person name="Glodek A."/>
            <person name="Gu Z."/>
            <person name="Holt R.A."/>
            <person name="Jennings D."/>
            <person name="Kraft C.L."/>
            <person name="Lu F."/>
            <person name="Nguyen T."/>
            <person name="Nusskern D.R."/>
            <person name="Pfannkoch C.M."/>
            <person name="Sitter C."/>
            <person name="Sutton G.G."/>
            <person name="Venter J.C."/>
            <person name="Wang Z."/>
            <person name="Woodage T."/>
            <person name="Zheng X.H."/>
            <person name="Zhong F."/>
        </authorList>
    </citation>
    <scope>NUCLEOTIDE SEQUENCE [LARGE SCALE GENOMIC DNA]</scope>
    <source>
        <strain>BN</strain>
        <strain evidence="2">Sprague-Dawley</strain>
    </source>
</reference>
<evidence type="ECO:0000313" key="1">
    <source>
        <dbReference type="EMBL" id="EDL77038.1"/>
    </source>
</evidence>